<dbReference type="PANTHER" id="PTHR43370:SF1">
    <property type="entry name" value="GUANOSINE ABC TRANSPORTER PERMEASE PROTEIN NUPQ"/>
    <property type="match status" value="1"/>
</dbReference>
<feature type="transmembrane region" description="Helical" evidence="6">
    <location>
        <begin position="333"/>
        <end position="351"/>
    </location>
</feature>
<dbReference type="eggNOG" id="COG1079">
    <property type="taxonomic scope" value="Bacteria"/>
</dbReference>
<dbReference type="Pfam" id="PF02653">
    <property type="entry name" value="BPD_transp_2"/>
    <property type="match status" value="1"/>
</dbReference>
<evidence type="ECO:0000256" key="6">
    <source>
        <dbReference type="SAM" id="Phobius"/>
    </source>
</evidence>
<evidence type="ECO:0000313" key="8">
    <source>
        <dbReference type="Proteomes" id="UP000000377"/>
    </source>
</evidence>
<accession>D7BZ38</accession>
<comment type="subcellular location">
    <subcellularLocation>
        <location evidence="1">Cell membrane</location>
        <topology evidence="1">Multi-pass membrane protein</topology>
    </subcellularLocation>
</comment>
<feature type="transmembrane region" description="Helical" evidence="6">
    <location>
        <begin position="358"/>
        <end position="377"/>
    </location>
</feature>
<feature type="transmembrane region" description="Helical" evidence="6">
    <location>
        <begin position="108"/>
        <end position="128"/>
    </location>
</feature>
<keyword evidence="5 6" id="KW-0472">Membrane</keyword>
<feature type="transmembrane region" description="Helical" evidence="6">
    <location>
        <begin position="201"/>
        <end position="230"/>
    </location>
</feature>
<dbReference type="GO" id="GO:0005886">
    <property type="term" value="C:plasma membrane"/>
    <property type="evidence" value="ECO:0007669"/>
    <property type="project" value="UniProtKB-SubCell"/>
</dbReference>
<keyword evidence="8" id="KW-1185">Reference proteome</keyword>
<dbReference type="InterPro" id="IPR001851">
    <property type="entry name" value="ABC_transp_permease"/>
</dbReference>
<feature type="transmembrane region" description="Helical" evidence="6">
    <location>
        <begin position="261"/>
        <end position="283"/>
    </location>
</feature>
<organism evidence="7 8">
    <name type="scientific">Streptomyces bingchenggensis (strain BCW-1)</name>
    <dbReference type="NCBI Taxonomy" id="749414"/>
    <lineage>
        <taxon>Bacteria</taxon>
        <taxon>Bacillati</taxon>
        <taxon>Actinomycetota</taxon>
        <taxon>Actinomycetes</taxon>
        <taxon>Kitasatosporales</taxon>
        <taxon>Streptomycetaceae</taxon>
        <taxon>Streptomyces</taxon>
    </lineage>
</organism>
<dbReference type="AlphaFoldDB" id="D7BZ38"/>
<gene>
    <name evidence="7" type="ordered locus">SBI_04654</name>
</gene>
<dbReference type="EMBL" id="CP002047">
    <property type="protein sequence ID" value="ADI07774.1"/>
    <property type="molecule type" value="Genomic_DNA"/>
</dbReference>
<feature type="transmembrane region" description="Helical" evidence="6">
    <location>
        <begin position="57"/>
        <end position="76"/>
    </location>
</feature>
<feature type="transmembrane region" description="Helical" evidence="6">
    <location>
        <begin position="23"/>
        <end position="45"/>
    </location>
</feature>
<protein>
    <submittedName>
        <fullName evidence="7">Putative sugar ABC transporter permease protein</fullName>
    </submittedName>
</protein>
<dbReference type="PANTHER" id="PTHR43370">
    <property type="entry name" value="SUGAR ABC TRANSPORTER INTEGRAL MEMBRANE PROTEIN-RELATED"/>
    <property type="match status" value="1"/>
</dbReference>
<evidence type="ECO:0000256" key="1">
    <source>
        <dbReference type="ARBA" id="ARBA00004651"/>
    </source>
</evidence>
<name>D7BZ38_STRBB</name>
<dbReference type="GO" id="GO:0022857">
    <property type="term" value="F:transmembrane transporter activity"/>
    <property type="evidence" value="ECO:0007669"/>
    <property type="project" value="InterPro"/>
</dbReference>
<feature type="transmembrane region" description="Helical" evidence="6">
    <location>
        <begin position="295"/>
        <end position="321"/>
    </location>
</feature>
<dbReference type="PATRIC" id="fig|749414.3.peg.4810"/>
<evidence type="ECO:0000313" key="7">
    <source>
        <dbReference type="EMBL" id="ADI07774.1"/>
    </source>
</evidence>
<feature type="transmembrane region" description="Helical" evidence="6">
    <location>
        <begin position="82"/>
        <end position="101"/>
    </location>
</feature>
<keyword evidence="3 6" id="KW-0812">Transmembrane</keyword>
<evidence type="ECO:0000256" key="2">
    <source>
        <dbReference type="ARBA" id="ARBA00022475"/>
    </source>
</evidence>
<dbReference type="RefSeq" id="WP_014177244.1">
    <property type="nucleotide sequence ID" value="NC_016582.1"/>
</dbReference>
<feature type="transmembrane region" description="Helical" evidence="6">
    <location>
        <begin position="134"/>
        <end position="154"/>
    </location>
</feature>
<feature type="transmembrane region" description="Helical" evidence="6">
    <location>
        <begin position="383"/>
        <end position="402"/>
    </location>
</feature>
<sequence>MSTATTTTATDKPQPRKPVRQKLSLPVVLLIVAGALVLVSVVRLITGADDITSVGQVSGALELAIPIGLAGLGGLWAERAGVVNIGLEGMMILGTWLGAWAGYQWGPWVGVLFGILGGAIGGLLHAVITVTFGVNHIVSGVAINILAVGATRYLSNFTFLESSGSARKSPSIDPITQITVPGLSDAMKTLNGKHWFLVSDLAGLVGGVVTELSLLTVVALLLIPVTWWVLWRTAFGLRLRSCGENPVAAESLGVNVYRYKYLAVIISGGFAGLGGVFLAEVASNLYQEGQTGNRGYIGLAAMIFGNWMPGGLAMGAGLFGYTDSLNLRSGGTNVHALLLFLVAVLALVALWQLYRKKYLAAAIGAAFSALLLVWYSLTKEVPSQFVTAAPYIATLLVLALSAQRLRAPKAVGLPYHKGGG</sequence>
<dbReference type="KEGG" id="sbh:SBI_04654"/>
<dbReference type="CDD" id="cd06580">
    <property type="entry name" value="TM_PBP1_transp_TpRbsC_like"/>
    <property type="match status" value="1"/>
</dbReference>
<dbReference type="Proteomes" id="UP000000377">
    <property type="component" value="Chromosome"/>
</dbReference>
<dbReference type="HOGENOM" id="CLU_040769_1_0_11"/>
<dbReference type="STRING" id="749414.SBI_04654"/>
<keyword evidence="4 6" id="KW-1133">Transmembrane helix</keyword>
<evidence type="ECO:0000256" key="3">
    <source>
        <dbReference type="ARBA" id="ARBA00022692"/>
    </source>
</evidence>
<reference evidence="7 8" key="1">
    <citation type="journal article" date="2010" name="J. Bacteriol.">
        <title>Genome sequence of the milbemycin-producing bacterium Streptomyces bingchenggensis.</title>
        <authorList>
            <person name="Wang X.J."/>
            <person name="Yan Y.J."/>
            <person name="Zhang B."/>
            <person name="An J."/>
            <person name="Wang J.J."/>
            <person name="Tian J."/>
            <person name="Jiang L."/>
            <person name="Chen Y.H."/>
            <person name="Huang S.X."/>
            <person name="Yin M."/>
            <person name="Zhang J."/>
            <person name="Gao A.L."/>
            <person name="Liu C.X."/>
            <person name="Zhu Z.X."/>
            <person name="Xiang W.S."/>
        </authorList>
    </citation>
    <scope>NUCLEOTIDE SEQUENCE [LARGE SCALE GENOMIC DNA]</scope>
    <source>
        <strain evidence="7 8">BCW-1</strain>
    </source>
</reference>
<keyword evidence="2" id="KW-1003">Cell membrane</keyword>
<proteinExistence type="predicted"/>
<evidence type="ECO:0000256" key="4">
    <source>
        <dbReference type="ARBA" id="ARBA00022989"/>
    </source>
</evidence>
<evidence type="ECO:0000256" key="5">
    <source>
        <dbReference type="ARBA" id="ARBA00023136"/>
    </source>
</evidence>